<evidence type="ECO:0000256" key="10">
    <source>
        <dbReference type="PIRSR" id="PIRSR000390-1"/>
    </source>
</evidence>
<dbReference type="PIRSF" id="PIRSF000390">
    <property type="entry name" value="PLP_StrS"/>
    <property type="match status" value="1"/>
</dbReference>
<dbReference type="RefSeq" id="WP_127919946.1">
    <property type="nucleotide sequence ID" value="NZ_CP029760.1"/>
</dbReference>
<dbReference type="Gene3D" id="3.90.1150.10">
    <property type="entry name" value="Aspartate Aminotransferase, domain 1"/>
    <property type="match status" value="1"/>
</dbReference>
<evidence type="ECO:0000256" key="8">
    <source>
        <dbReference type="ARBA" id="ARBA00066317"/>
    </source>
</evidence>
<comment type="catalytic activity">
    <reaction evidence="7">
        <text>GDP-alpha-D-perosamine + 2-oxoglutarate = GDP-4-dehydro-alpha-D-rhamnose + L-glutamate</text>
        <dbReference type="Rhea" id="RHEA:36779"/>
        <dbReference type="ChEBI" id="CHEBI:16810"/>
        <dbReference type="ChEBI" id="CHEBI:29985"/>
        <dbReference type="ChEBI" id="CHEBI:57964"/>
        <dbReference type="ChEBI" id="CHEBI:73996"/>
        <dbReference type="EC" id="2.6.1.102"/>
    </reaction>
</comment>
<dbReference type="GO" id="GO:0030170">
    <property type="term" value="F:pyridoxal phosphate binding"/>
    <property type="evidence" value="ECO:0007669"/>
    <property type="project" value="TreeGrafter"/>
</dbReference>
<comment type="cofactor">
    <cofactor evidence="1">
        <name>pyridoxal 5'-phosphate</name>
        <dbReference type="ChEBI" id="CHEBI:597326"/>
    </cofactor>
</comment>
<dbReference type="Pfam" id="PF01041">
    <property type="entry name" value="DegT_DnrJ_EryC1"/>
    <property type="match status" value="1"/>
</dbReference>
<dbReference type="GO" id="GO:0102933">
    <property type="term" value="F:GDP-4-dehydro-6-deoxy-D-mannose-4-aminotransferase activity"/>
    <property type="evidence" value="ECO:0007669"/>
    <property type="project" value="UniProtKB-EC"/>
</dbReference>
<evidence type="ECO:0000313" key="14">
    <source>
        <dbReference type="Proteomes" id="UP001207440"/>
    </source>
</evidence>
<dbReference type="InterPro" id="IPR000653">
    <property type="entry name" value="DegT/StrS_aminotransferase"/>
</dbReference>
<evidence type="ECO:0000256" key="9">
    <source>
        <dbReference type="ARBA" id="ARBA00074221"/>
    </source>
</evidence>
<evidence type="ECO:0000256" key="3">
    <source>
        <dbReference type="ARBA" id="ARBA00022576"/>
    </source>
</evidence>
<dbReference type="Proteomes" id="UP001207440">
    <property type="component" value="Unassembled WGS sequence"/>
</dbReference>
<evidence type="ECO:0000256" key="2">
    <source>
        <dbReference type="ARBA" id="ARBA00005125"/>
    </source>
</evidence>
<organism evidence="13 14">
    <name type="scientific">Riemerella anatipestifer</name>
    <name type="common">Moraxella anatipestifer</name>
    <dbReference type="NCBI Taxonomy" id="34085"/>
    <lineage>
        <taxon>Bacteria</taxon>
        <taxon>Pseudomonadati</taxon>
        <taxon>Bacteroidota</taxon>
        <taxon>Flavobacteriia</taxon>
        <taxon>Flavobacteriales</taxon>
        <taxon>Weeksellaceae</taxon>
        <taxon>Riemerella</taxon>
    </lineage>
</organism>
<comment type="caution">
    <text evidence="13">The sequence shown here is derived from an EMBL/GenBank/DDBJ whole genome shotgun (WGS) entry which is preliminary data.</text>
</comment>
<name>A0AAP3AJ15_RIEAN</name>
<dbReference type="AlphaFoldDB" id="A0AAP3AJ15"/>
<dbReference type="InterPro" id="IPR015424">
    <property type="entry name" value="PyrdxlP-dep_Trfase"/>
</dbReference>
<evidence type="ECO:0000256" key="11">
    <source>
        <dbReference type="PIRSR" id="PIRSR000390-2"/>
    </source>
</evidence>
<dbReference type="FunFam" id="3.40.640.10:FF:000090">
    <property type="entry name" value="Pyridoxal phosphate-dependent aminotransferase"/>
    <property type="match status" value="1"/>
</dbReference>
<dbReference type="EC" id="2.6.1.102" evidence="8"/>
<dbReference type="InterPro" id="IPR015422">
    <property type="entry name" value="PyrdxlP-dep_Trfase_small"/>
</dbReference>
<feature type="modified residue" description="N6-(pyridoxal phosphate)lysine" evidence="11">
    <location>
        <position position="191"/>
    </location>
</feature>
<dbReference type="Gene3D" id="3.40.640.10">
    <property type="entry name" value="Type I PLP-dependent aspartate aminotransferase-like (Major domain)"/>
    <property type="match status" value="1"/>
</dbReference>
<dbReference type="InterPro" id="IPR015421">
    <property type="entry name" value="PyrdxlP-dep_Trfase_major"/>
</dbReference>
<feature type="active site" description="Proton acceptor" evidence="10">
    <location>
        <position position="191"/>
    </location>
</feature>
<dbReference type="PANTHER" id="PTHR30244">
    <property type="entry name" value="TRANSAMINASE"/>
    <property type="match status" value="1"/>
</dbReference>
<keyword evidence="3 13" id="KW-0032">Aminotransferase</keyword>
<protein>
    <recommendedName>
        <fullName evidence="9">GDP-perosamine synthase</fullName>
        <ecNumber evidence="8">2.6.1.102</ecNumber>
    </recommendedName>
</protein>
<dbReference type="EMBL" id="JAOZYT010000001">
    <property type="protein sequence ID" value="MCW0522765.1"/>
    <property type="molecule type" value="Genomic_DNA"/>
</dbReference>
<dbReference type="PANTHER" id="PTHR30244:SF34">
    <property type="entry name" value="DTDP-4-AMINO-4,6-DIDEOXYGALACTOSE TRANSAMINASE"/>
    <property type="match status" value="1"/>
</dbReference>
<evidence type="ECO:0000256" key="7">
    <source>
        <dbReference type="ARBA" id="ARBA00051587"/>
    </source>
</evidence>
<evidence type="ECO:0000256" key="6">
    <source>
        <dbReference type="ARBA" id="ARBA00037999"/>
    </source>
</evidence>
<reference evidence="13" key="1">
    <citation type="submission" date="2022-10" db="EMBL/GenBank/DDBJ databases">
        <title>Sifting through the core-genome to identify putative cross-protective antigens against Riemerella anatipestifer.</title>
        <authorList>
            <person name="Zheng X."/>
            <person name="Zhang W."/>
        </authorList>
    </citation>
    <scope>NUCLEOTIDE SEQUENCE</scope>
    <source>
        <strain evidence="13">ZWRA178</strain>
    </source>
</reference>
<comment type="similarity">
    <text evidence="6 12">Belongs to the DegT/DnrJ/EryC1 family.</text>
</comment>
<dbReference type="SUPFAM" id="SSF53383">
    <property type="entry name" value="PLP-dependent transferases"/>
    <property type="match status" value="1"/>
</dbReference>
<evidence type="ECO:0000256" key="12">
    <source>
        <dbReference type="RuleBase" id="RU004508"/>
    </source>
</evidence>
<evidence type="ECO:0000256" key="4">
    <source>
        <dbReference type="ARBA" id="ARBA00022679"/>
    </source>
</evidence>
<sequence length="377" mass="41699">MNTKIWLSSPHMGGNEQKYINEAFAENWVAPLGPNVNQFEESIKTYLGQSVDVAALSAGTAALHLALIILGVKMGDEVICQSMTFSASANPIAYQGATPVFIDSEKETWNMCPLALEDAIKERLSKGKKPKAIIVVHLYGMPAKMDELMAVASKYEIPIIEDAAEALGSSYKGQKCGTFGEMSILSFNGNKIITTSGGGALLCQTSAQKEKAVFLSTQARDNAPHYQHSEIGYNYRMSNICAGIGCGQMEVLDERISQRRANHQFYIDLFKNIEGVEVFTEPSEDYFSNHWLSAIVIDPQKAGFSREDLRLKFLEDNIESRPLWKPMHLQPVFADTPYYGGQVAQQLFENGLCLPSGSNLTDADRQRISEVVYKLKS</sequence>
<keyword evidence="5 11" id="KW-0663">Pyridoxal phosphate</keyword>
<proteinExistence type="inferred from homology"/>
<evidence type="ECO:0000256" key="5">
    <source>
        <dbReference type="ARBA" id="ARBA00022898"/>
    </source>
</evidence>
<dbReference type="GO" id="GO:0000271">
    <property type="term" value="P:polysaccharide biosynthetic process"/>
    <property type="evidence" value="ECO:0007669"/>
    <property type="project" value="TreeGrafter"/>
</dbReference>
<dbReference type="CDD" id="cd00616">
    <property type="entry name" value="AHBA_syn"/>
    <property type="match status" value="1"/>
</dbReference>
<keyword evidence="4" id="KW-0808">Transferase</keyword>
<evidence type="ECO:0000256" key="1">
    <source>
        <dbReference type="ARBA" id="ARBA00001933"/>
    </source>
</evidence>
<comment type="pathway">
    <text evidence="2">Bacterial outer membrane biogenesis; LPS O-antigen biosynthesis.</text>
</comment>
<gene>
    <name evidence="13" type="ORF">OKE68_00335</name>
</gene>
<evidence type="ECO:0000313" key="13">
    <source>
        <dbReference type="EMBL" id="MCW0522765.1"/>
    </source>
</evidence>
<accession>A0AAP3AJ15</accession>